<evidence type="ECO:0000313" key="3">
    <source>
        <dbReference type="Proteomes" id="UP000304840"/>
    </source>
</evidence>
<accession>A0AAI8GC55</accession>
<feature type="transmembrane region" description="Helical" evidence="1">
    <location>
        <begin position="69"/>
        <end position="87"/>
    </location>
</feature>
<gene>
    <name evidence="2" type="ORF">UN65_14360</name>
</gene>
<dbReference type="Proteomes" id="UP000304840">
    <property type="component" value="Chromosome"/>
</dbReference>
<protein>
    <submittedName>
        <fullName evidence="2">Uncharacterized protein</fullName>
    </submittedName>
</protein>
<dbReference type="EMBL" id="CP010992">
    <property type="protein sequence ID" value="AMO21337.1"/>
    <property type="molecule type" value="Genomic_DNA"/>
</dbReference>
<dbReference type="GeneID" id="60757671"/>
<proteinExistence type="predicted"/>
<reference evidence="3" key="1">
    <citation type="submission" date="2016-03" db="EMBL/GenBank/DDBJ databases">
        <title>Flavobacterium columnare strain B185, complete genome.</title>
        <authorList>
            <person name="Sundberg L.-R."/>
            <person name="Papponen P."/>
            <person name="Laanto E."/>
        </authorList>
    </citation>
    <scope>NUCLEOTIDE SEQUENCE [LARGE SCALE GENOMIC DNA]</scope>
    <source>
        <strain evidence="3">B185</strain>
    </source>
</reference>
<keyword evidence="1" id="KW-0812">Transmembrane</keyword>
<organism evidence="2 3">
    <name type="scientific">Flavobacterium columnare</name>
    <dbReference type="NCBI Taxonomy" id="996"/>
    <lineage>
        <taxon>Bacteria</taxon>
        <taxon>Pseudomonadati</taxon>
        <taxon>Bacteroidota</taxon>
        <taxon>Flavobacteriia</taxon>
        <taxon>Flavobacteriales</taxon>
        <taxon>Flavobacteriaceae</taxon>
        <taxon>Flavobacterium</taxon>
    </lineage>
</organism>
<keyword evidence="1" id="KW-1133">Transmembrane helix</keyword>
<evidence type="ECO:0000256" key="1">
    <source>
        <dbReference type="SAM" id="Phobius"/>
    </source>
</evidence>
<name>A0AAI8GC55_9FLAO</name>
<reference evidence="2 3" key="2">
    <citation type="submission" date="2019-05" db="EMBL/GenBank/DDBJ databases">
        <authorList>
            <person name="Ravantti J.J."/>
        </authorList>
    </citation>
    <scope>NUCLEOTIDE SEQUENCE [LARGE SCALE GENOMIC DNA]</scope>
    <source>
        <strain evidence="2 3">B185</strain>
    </source>
</reference>
<evidence type="ECO:0000313" key="2">
    <source>
        <dbReference type="EMBL" id="AMO21337.1"/>
    </source>
</evidence>
<sequence length="90" mass="10132">MKQNKNITSEIERQIENGFSEKGIIQNLISMGYSKSEIDEALKGINIPEPIYQRGSSEDNYGGISTRQMVVGAIVAILIVFRIIRIISRF</sequence>
<dbReference type="RefSeq" id="WP_014166158.1">
    <property type="nucleotide sequence ID" value="NZ_CP010992.1"/>
</dbReference>
<keyword evidence="1" id="KW-0472">Membrane</keyword>
<dbReference type="AlphaFoldDB" id="A0AAI8GC55"/>